<sequence>MSFRPVRLAVQSVLLVTTCLSVAASAQPRQTMAAVLPVPDNIPAARDVAYPGTVTLVVDATDTQRGIFTVRETIPVAQAGPLTLLYPKWLPGNHAPRGSIDDVAGLKISAGGQVLPWKRDPVEVYAVKVDVPQGATAVTVEFQYVSPVSNAQGRVVMTPEMLNLQWNLTAFYPAGYYARQIPVAATAILPVGWKYGVALEPVDPAATGTVAFKPVSFETLVDSPMFAGINFRQETLAPGVRLNIVADTPEELAATPEQIHKHRNLVTQATRLFGAQHYDHYDFLLAITDKMGGIGLEHHRSSENGVTPGYFTKWDEGSGRRNLLPHEYTHSWDGKYRRGADLYTAEYSQPMRNSLLWVYEGQTQYWGYVLQARSGLVSKEDTLAAYASIAATLDKRPGRNWRPLIDTTNDPILSARRPQPWVSWQRSEDYYNEGLLIWLDADMQIRELTKGKKSLDDFARVFFGMNDRDWGVLTYQFADVAAALNKVVPYDWNTFLDTRVNQIAPRAPLGWLEKGGYRLVYAAEPTQWWKNNEKTAKNTDLTYSLGFTVGADGGLGQVIWDSPAFRAGLTNNAVITAVGGKAYSGDALKTAVKDAQTRKTPIQLLVKQGDRFSTVAIPYYDGPKYPRLEKVGKGTARLDTLLTAR</sequence>
<dbReference type="Gene3D" id="2.30.42.10">
    <property type="match status" value="1"/>
</dbReference>
<dbReference type="InterPro" id="IPR036034">
    <property type="entry name" value="PDZ_sf"/>
</dbReference>
<reference evidence="5" key="1">
    <citation type="journal article" date="2019" name="Int. J. Syst. Evol. Microbiol.">
        <title>The Global Catalogue of Microorganisms (GCM) 10K type strain sequencing project: providing services to taxonomists for standard genome sequencing and annotation.</title>
        <authorList>
            <consortium name="The Broad Institute Genomics Platform"/>
            <consortium name="The Broad Institute Genome Sequencing Center for Infectious Disease"/>
            <person name="Wu L."/>
            <person name="Ma J."/>
        </authorList>
    </citation>
    <scope>NUCLEOTIDE SEQUENCE [LARGE SCALE GENOMIC DNA]</scope>
    <source>
        <strain evidence="5">CGMCC 1.12702</strain>
    </source>
</reference>
<organism evidence="4 5">
    <name type="scientific">Sphingomonas arantia</name>
    <dbReference type="NCBI Taxonomy" id="1460676"/>
    <lineage>
        <taxon>Bacteria</taxon>
        <taxon>Pseudomonadati</taxon>
        <taxon>Pseudomonadota</taxon>
        <taxon>Alphaproteobacteria</taxon>
        <taxon>Sphingomonadales</taxon>
        <taxon>Sphingomonadaceae</taxon>
        <taxon>Sphingomonas</taxon>
    </lineage>
</organism>
<comment type="caution">
    <text evidence="4">The sequence shown here is derived from an EMBL/GenBank/DDBJ whole genome shotgun (WGS) entry which is preliminary data.</text>
</comment>
<dbReference type="Pfam" id="PF05299">
    <property type="entry name" value="Peptidase_M61"/>
    <property type="match status" value="1"/>
</dbReference>
<protein>
    <submittedName>
        <fullName evidence="4">M61 family metallopeptidase</fullName>
    </submittedName>
</protein>
<dbReference type="Gene3D" id="1.10.390.10">
    <property type="entry name" value="Neutral Protease Domain 2"/>
    <property type="match status" value="1"/>
</dbReference>
<dbReference type="InterPro" id="IPR007963">
    <property type="entry name" value="Peptidase_M61_catalytic"/>
</dbReference>
<dbReference type="InterPro" id="IPR040756">
    <property type="entry name" value="Peptidase_M61_N"/>
</dbReference>
<proteinExistence type="predicted"/>
<gene>
    <name evidence="4" type="ORF">ACFSGX_03950</name>
</gene>
<evidence type="ECO:0000256" key="1">
    <source>
        <dbReference type="SAM" id="SignalP"/>
    </source>
</evidence>
<evidence type="ECO:0000259" key="3">
    <source>
        <dbReference type="Pfam" id="PF17899"/>
    </source>
</evidence>
<evidence type="ECO:0000313" key="5">
    <source>
        <dbReference type="Proteomes" id="UP001597400"/>
    </source>
</evidence>
<dbReference type="Pfam" id="PF17899">
    <property type="entry name" value="Peptidase_M61_N"/>
    <property type="match status" value="1"/>
</dbReference>
<dbReference type="Proteomes" id="UP001597400">
    <property type="component" value="Unassembled WGS sequence"/>
</dbReference>
<evidence type="ECO:0000313" key="4">
    <source>
        <dbReference type="EMBL" id="MFD1949922.1"/>
    </source>
</evidence>
<dbReference type="InterPro" id="IPR024191">
    <property type="entry name" value="Peptidase_M61"/>
</dbReference>
<dbReference type="EMBL" id="JBHUGS010000001">
    <property type="protein sequence ID" value="MFD1949922.1"/>
    <property type="molecule type" value="Genomic_DNA"/>
</dbReference>
<feature type="domain" description="Peptidase M61 catalytic" evidence="2">
    <location>
        <begin position="321"/>
        <end position="437"/>
    </location>
</feature>
<accession>A0ABW4TTB4</accession>
<feature type="signal peptide" evidence="1">
    <location>
        <begin position="1"/>
        <end position="26"/>
    </location>
</feature>
<dbReference type="Gene3D" id="2.60.40.3650">
    <property type="match status" value="1"/>
</dbReference>
<feature type="domain" description="Peptidase M61 N-terminal" evidence="3">
    <location>
        <begin position="57"/>
        <end position="228"/>
    </location>
</feature>
<keyword evidence="5" id="KW-1185">Reference proteome</keyword>
<evidence type="ECO:0000259" key="2">
    <source>
        <dbReference type="Pfam" id="PF05299"/>
    </source>
</evidence>
<dbReference type="RefSeq" id="WP_380927638.1">
    <property type="nucleotide sequence ID" value="NZ_JBHUGS010000001.1"/>
</dbReference>
<dbReference type="InterPro" id="IPR027268">
    <property type="entry name" value="Peptidase_M4/M1_CTD_sf"/>
</dbReference>
<dbReference type="SUPFAM" id="SSF50156">
    <property type="entry name" value="PDZ domain-like"/>
    <property type="match status" value="1"/>
</dbReference>
<keyword evidence="1" id="KW-0732">Signal</keyword>
<name>A0ABW4TTB4_9SPHN</name>
<dbReference type="PIRSF" id="PIRSF016493">
    <property type="entry name" value="Glycyl_aminpptds"/>
    <property type="match status" value="1"/>
</dbReference>
<feature type="chain" id="PRO_5045890540" evidence="1">
    <location>
        <begin position="27"/>
        <end position="645"/>
    </location>
</feature>